<dbReference type="EMBL" id="CP144745">
    <property type="protein sequence ID" value="WVZ54538.1"/>
    <property type="molecule type" value="Genomic_DNA"/>
</dbReference>
<dbReference type="Proteomes" id="UP001341281">
    <property type="component" value="Chromosome 01"/>
</dbReference>
<protein>
    <submittedName>
        <fullName evidence="2">Uncharacterized protein</fullName>
    </submittedName>
</protein>
<gene>
    <name evidence="2" type="ORF">U9M48_005320</name>
</gene>
<feature type="compositionally biased region" description="Basic and acidic residues" evidence="1">
    <location>
        <begin position="289"/>
        <end position="298"/>
    </location>
</feature>
<proteinExistence type="predicted"/>
<evidence type="ECO:0000256" key="1">
    <source>
        <dbReference type="SAM" id="MobiDB-lite"/>
    </source>
</evidence>
<feature type="region of interest" description="Disordered" evidence="1">
    <location>
        <begin position="132"/>
        <end position="184"/>
    </location>
</feature>
<feature type="compositionally biased region" description="Polar residues" evidence="1">
    <location>
        <begin position="168"/>
        <end position="180"/>
    </location>
</feature>
<evidence type="ECO:0000313" key="3">
    <source>
        <dbReference type="Proteomes" id="UP001341281"/>
    </source>
</evidence>
<evidence type="ECO:0000313" key="2">
    <source>
        <dbReference type="EMBL" id="WVZ54538.1"/>
    </source>
</evidence>
<feature type="compositionally biased region" description="Basic and acidic residues" evidence="1">
    <location>
        <begin position="144"/>
        <end position="162"/>
    </location>
</feature>
<accession>A0AAQ3PVB1</accession>
<name>A0AAQ3PVB1_PASNO</name>
<organism evidence="2 3">
    <name type="scientific">Paspalum notatum var. saurae</name>
    <dbReference type="NCBI Taxonomy" id="547442"/>
    <lineage>
        <taxon>Eukaryota</taxon>
        <taxon>Viridiplantae</taxon>
        <taxon>Streptophyta</taxon>
        <taxon>Embryophyta</taxon>
        <taxon>Tracheophyta</taxon>
        <taxon>Spermatophyta</taxon>
        <taxon>Magnoliopsida</taxon>
        <taxon>Liliopsida</taxon>
        <taxon>Poales</taxon>
        <taxon>Poaceae</taxon>
        <taxon>PACMAD clade</taxon>
        <taxon>Panicoideae</taxon>
        <taxon>Andropogonodae</taxon>
        <taxon>Paspaleae</taxon>
        <taxon>Paspalinae</taxon>
        <taxon>Paspalum</taxon>
    </lineage>
</organism>
<reference evidence="2 3" key="1">
    <citation type="submission" date="2024-02" db="EMBL/GenBank/DDBJ databases">
        <title>High-quality chromosome-scale genome assembly of Pensacola bahiagrass (Paspalum notatum Flugge var. saurae).</title>
        <authorList>
            <person name="Vega J.M."/>
            <person name="Podio M."/>
            <person name="Orjuela J."/>
            <person name="Siena L.A."/>
            <person name="Pessino S.C."/>
            <person name="Combes M.C."/>
            <person name="Mariac C."/>
            <person name="Albertini E."/>
            <person name="Pupilli F."/>
            <person name="Ortiz J.P.A."/>
            <person name="Leblanc O."/>
        </authorList>
    </citation>
    <scope>NUCLEOTIDE SEQUENCE [LARGE SCALE GENOMIC DNA]</scope>
    <source>
        <strain evidence="2">R1</strain>
        <tissue evidence="2">Leaf</tissue>
    </source>
</reference>
<keyword evidence="3" id="KW-1185">Reference proteome</keyword>
<sequence>MKHPTTTSHVCCTHYVGVIPVVTLRSSTIICTKTPQSAFFGVLSLHWRRASMHSEDRRPVLCIDGTFLTGRYKGTMLTAIAADGYAAGTTPEDSYGAAQAPPSPQGVAEQMAQSLFASPTQEELGYSQLHDAPPRATQQSEDQEAVHDSPPPRRTRQPRDPFSHGLAHTTQTTNGSTSWERSWPWEEGKPISPLCLGRILWAEEYEPPLEQFPLEGIHTFVGARRLRPYDDRREEWPKVPNITCLLRDYYDMGNRRFAKWVDPPNHQHIDEYIGYLKDRIHELEGKVKSLEEDEDKKTPLVHQPNDWKKPAGL</sequence>
<dbReference type="AlphaFoldDB" id="A0AAQ3PVB1"/>
<feature type="region of interest" description="Disordered" evidence="1">
    <location>
        <begin position="289"/>
        <end position="313"/>
    </location>
</feature>